<sequence length="65" mass="6926">MSPDAVLVIVLVLVLVLVLALALRSRTAPVSRTIRPAHTPLIPPLRACCARNTWCAANAAARSVR</sequence>
<evidence type="ECO:0000313" key="2">
    <source>
        <dbReference type="Proteomes" id="UP000553888"/>
    </source>
</evidence>
<accession>A0A852YCS4</accession>
<keyword evidence="2" id="KW-1185">Reference proteome</keyword>
<comment type="caution">
    <text evidence="1">The sequence shown here is derived from an EMBL/GenBank/DDBJ whole genome shotgun (WGS) entry which is preliminary data.</text>
</comment>
<dbReference type="EMBL" id="JACBZY010000001">
    <property type="protein sequence ID" value="NYG97387.1"/>
    <property type="molecule type" value="Genomic_DNA"/>
</dbReference>
<protein>
    <submittedName>
        <fullName evidence="1">Uncharacterized protein</fullName>
    </submittedName>
</protein>
<proteinExistence type="predicted"/>
<dbReference type="AlphaFoldDB" id="A0A852YCS4"/>
<organism evidence="1 2">
    <name type="scientific">Schumannella luteola</name>
    <dbReference type="NCBI Taxonomy" id="472059"/>
    <lineage>
        <taxon>Bacteria</taxon>
        <taxon>Bacillati</taxon>
        <taxon>Actinomycetota</taxon>
        <taxon>Actinomycetes</taxon>
        <taxon>Micrococcales</taxon>
        <taxon>Microbacteriaceae</taxon>
        <taxon>Schumannella</taxon>
    </lineage>
</organism>
<gene>
    <name evidence="1" type="ORF">BJ979_000013</name>
</gene>
<evidence type="ECO:0000313" key="1">
    <source>
        <dbReference type="EMBL" id="NYG97387.1"/>
    </source>
</evidence>
<dbReference type="Proteomes" id="UP000553888">
    <property type="component" value="Unassembled WGS sequence"/>
</dbReference>
<reference evidence="1 2" key="1">
    <citation type="submission" date="2020-07" db="EMBL/GenBank/DDBJ databases">
        <title>Sequencing the genomes of 1000 actinobacteria strains.</title>
        <authorList>
            <person name="Klenk H.-P."/>
        </authorList>
    </citation>
    <scope>NUCLEOTIDE SEQUENCE [LARGE SCALE GENOMIC DNA]</scope>
    <source>
        <strain evidence="1 2">DSM 23141</strain>
    </source>
</reference>
<name>A0A852YCS4_9MICO</name>